<name>A0ABY6L7M4_9ARAC</name>
<protein>
    <submittedName>
        <fullName evidence="2">Uncharacterized protein</fullName>
    </submittedName>
</protein>
<evidence type="ECO:0000256" key="1">
    <source>
        <dbReference type="SAM" id="MobiDB-lite"/>
    </source>
</evidence>
<sequence length="393" mass="44788">MFQRVRVIKEDQCSQRFLWRNMNTSIEPDHYEMQVLIFGATSSPCSVINVKNENAMQHELVNHELAPTIVNDFYVDNCLTGECSWRIHLCKFNSNSRAVIESIPEELRAKGVKSLNEKSVIPPRNVLGMWWDPTKDIFGIKFGLNKVPPAILEGAVLTKRQACSLVMSVYDPLCLVNHFKIKGIINLQRTWIAGIGCDEELTQDIYAAWKLWLSKLKKFISFKCHGATIQTCSAEVSFENHQEAFSAVTYLRVETRNRNITTTLFGSKARVAPLKKLTIPKLELQGCVLGTRFAVLLRSELQLPKVDREVFWSDSKTVLAWIRSEAGRYKEFVANRVGEIQEATKGTDWRWVPTSENPADIATRFETEISFKPTKNSSKDQKRSGPKKQNAKT</sequence>
<evidence type="ECO:0000313" key="3">
    <source>
        <dbReference type="Proteomes" id="UP001235939"/>
    </source>
</evidence>
<dbReference type="InterPro" id="IPR008042">
    <property type="entry name" value="Retrotrans_Pao"/>
</dbReference>
<reference evidence="2 3" key="1">
    <citation type="submission" date="2022-01" db="EMBL/GenBank/DDBJ databases">
        <title>A chromosomal length assembly of Cordylochernes scorpioides.</title>
        <authorList>
            <person name="Zeh D."/>
            <person name="Zeh J."/>
        </authorList>
    </citation>
    <scope>NUCLEOTIDE SEQUENCE [LARGE SCALE GENOMIC DNA]</scope>
    <source>
        <strain evidence="2">IN4F17</strain>
        <tissue evidence="2">Whole Body</tissue>
    </source>
</reference>
<dbReference type="PANTHER" id="PTHR47331">
    <property type="entry name" value="PHD-TYPE DOMAIN-CONTAINING PROTEIN"/>
    <property type="match status" value="1"/>
</dbReference>
<proteinExistence type="predicted"/>
<dbReference type="Pfam" id="PF05380">
    <property type="entry name" value="Peptidase_A17"/>
    <property type="match status" value="1"/>
</dbReference>
<gene>
    <name evidence="2" type="ORF">LAZ67_14003445</name>
</gene>
<keyword evidence="3" id="KW-1185">Reference proteome</keyword>
<feature type="compositionally biased region" description="Basic residues" evidence="1">
    <location>
        <begin position="384"/>
        <end position="393"/>
    </location>
</feature>
<dbReference type="EMBL" id="CP092876">
    <property type="protein sequence ID" value="UYV77148.1"/>
    <property type="molecule type" value="Genomic_DNA"/>
</dbReference>
<feature type="region of interest" description="Disordered" evidence="1">
    <location>
        <begin position="366"/>
        <end position="393"/>
    </location>
</feature>
<accession>A0ABY6L7M4</accession>
<organism evidence="2 3">
    <name type="scientific">Cordylochernes scorpioides</name>
    <dbReference type="NCBI Taxonomy" id="51811"/>
    <lineage>
        <taxon>Eukaryota</taxon>
        <taxon>Metazoa</taxon>
        <taxon>Ecdysozoa</taxon>
        <taxon>Arthropoda</taxon>
        <taxon>Chelicerata</taxon>
        <taxon>Arachnida</taxon>
        <taxon>Pseudoscorpiones</taxon>
        <taxon>Cheliferoidea</taxon>
        <taxon>Chernetidae</taxon>
        <taxon>Cordylochernes</taxon>
    </lineage>
</organism>
<dbReference type="SUPFAM" id="SSF56672">
    <property type="entry name" value="DNA/RNA polymerases"/>
    <property type="match status" value="1"/>
</dbReference>
<dbReference type="PANTHER" id="PTHR47331:SF4">
    <property type="entry name" value="PEPTIDASE S1 DOMAIN-CONTAINING PROTEIN"/>
    <property type="match status" value="1"/>
</dbReference>
<dbReference type="Proteomes" id="UP001235939">
    <property type="component" value="Chromosome 14"/>
</dbReference>
<dbReference type="InterPro" id="IPR043502">
    <property type="entry name" value="DNA/RNA_pol_sf"/>
</dbReference>
<evidence type="ECO:0000313" key="2">
    <source>
        <dbReference type="EMBL" id="UYV77148.1"/>
    </source>
</evidence>